<feature type="domain" description="Endonuclease/exonuclease/phosphatase" evidence="1">
    <location>
        <begin position="85"/>
        <end position="279"/>
    </location>
</feature>
<reference evidence="3" key="1">
    <citation type="submission" date="2025-08" db="UniProtKB">
        <authorList>
            <consortium name="RefSeq"/>
        </authorList>
    </citation>
    <scope>IDENTIFICATION</scope>
</reference>
<dbReference type="RefSeq" id="XP_013856520.1">
    <property type="nucleotide sequence ID" value="XM_014001066.1"/>
</dbReference>
<dbReference type="Gene3D" id="3.60.10.10">
    <property type="entry name" value="Endonuclease/exonuclease/phosphatase"/>
    <property type="match status" value="1"/>
</dbReference>
<evidence type="ECO:0000313" key="3">
    <source>
        <dbReference type="RefSeq" id="XP_013856520.1"/>
    </source>
</evidence>
<dbReference type="STRING" id="52670.A0A2I4ALZ6"/>
<dbReference type="AlphaFoldDB" id="A0A2I4ALZ6"/>
<keyword evidence="2" id="KW-1185">Reference proteome</keyword>
<dbReference type="GeneID" id="106512449"/>
<dbReference type="PANTHER" id="PTHR33776">
    <property type="entry name" value="ENDO/EXONUCLEASE/PHOSPHATASE DOMAIN-CONTAINING PROTEIN"/>
    <property type="match status" value="1"/>
</dbReference>
<feature type="non-terminal residue" evidence="3">
    <location>
        <position position="540"/>
    </location>
</feature>
<name>A0A2I4ALZ6_AUSLI</name>
<evidence type="ECO:0000259" key="1">
    <source>
        <dbReference type="Pfam" id="PF03372"/>
    </source>
</evidence>
<dbReference type="KEGG" id="alim:106512449"/>
<dbReference type="Pfam" id="PF03372">
    <property type="entry name" value="Exo_endo_phos"/>
    <property type="match status" value="1"/>
</dbReference>
<dbReference type="OrthoDB" id="8942991at2759"/>
<gene>
    <name evidence="3" type="primary">LOC106512449</name>
</gene>
<dbReference type="Proteomes" id="UP000192220">
    <property type="component" value="Unplaced"/>
</dbReference>
<organism evidence="2 3">
    <name type="scientific">Austrofundulus limnaeus</name>
    <name type="common">Annual killifish</name>
    <dbReference type="NCBI Taxonomy" id="52670"/>
    <lineage>
        <taxon>Eukaryota</taxon>
        <taxon>Metazoa</taxon>
        <taxon>Chordata</taxon>
        <taxon>Craniata</taxon>
        <taxon>Vertebrata</taxon>
        <taxon>Euteleostomi</taxon>
        <taxon>Actinopterygii</taxon>
        <taxon>Neopterygii</taxon>
        <taxon>Teleostei</taxon>
        <taxon>Neoteleostei</taxon>
        <taxon>Acanthomorphata</taxon>
        <taxon>Ovalentaria</taxon>
        <taxon>Atherinomorphae</taxon>
        <taxon>Cyprinodontiformes</taxon>
        <taxon>Rivulidae</taxon>
        <taxon>Austrofundulus</taxon>
    </lineage>
</organism>
<dbReference type="PANTHER" id="PTHR33776:SF4">
    <property type="entry name" value="ENDONUCLEASE_EXONUCLEASE_PHOSPHATASE DOMAIN-CONTAINING PROTEIN"/>
    <property type="match status" value="1"/>
</dbReference>
<accession>A0A2I4ALZ6</accession>
<dbReference type="InterPro" id="IPR036691">
    <property type="entry name" value="Endo/exonu/phosph_ase_sf"/>
</dbReference>
<dbReference type="InParanoid" id="A0A2I4ALZ6"/>
<dbReference type="InterPro" id="IPR005135">
    <property type="entry name" value="Endo/exonuclease/phosphatase"/>
</dbReference>
<dbReference type="SUPFAM" id="SSF56219">
    <property type="entry name" value="DNase I-like"/>
    <property type="match status" value="1"/>
</dbReference>
<protein>
    <submittedName>
        <fullName evidence="3">Uncharacterized protein LOC106512449</fullName>
    </submittedName>
</protein>
<evidence type="ECO:0000313" key="2">
    <source>
        <dbReference type="Proteomes" id="UP000192220"/>
    </source>
</evidence>
<proteinExistence type="predicted"/>
<sequence>MSSSAMDTTLTALTKTDYPELKTFDYTEYKSQDKENDLDPENNFFYNIGNNCCYYSTQQYNLTVNADNKFSIIHFNSRSLYANFKHIKDCLNQFKQPFSVITISENWLTPNKGADFELDGYEFSYINREGKMGGGVAVYVDNSFRYKLIENMTNVVKDHFECLTVEIYMEKNKNVIVSCIYRAPGSNMNLFIEWFEKTYTAINSKNYFICGDFNIDLLNVNNHKLTEEFINTTCSLSLFPQITRPSRITANRATLIDNIFTNLIDNTISGLLVHDISDHLPVFAVCDICHMKAKTKNNPIHKRLRTEKSINAFKDELSQQTWESVLEENDMDKAYDNFLNIFKSLYDKHCPNVEFNSTNKYSEHPWITKGLQNACKKKNKLYRDFIRQRSTGAENKYKKYKNKLTAVLRKAKQDYYSKQLDRNKNNIKGIWNILNSVIKKNSKHVSYPQHFTNNEDKHLNNMEEIVHNFNKYFVSVGPKLAEEIPQPTGHEILKDVLVRNPDSMFLTAVEENEVIDIVNKCENKRSTDNDGIDMIIIKKV</sequence>
<dbReference type="GO" id="GO:0003824">
    <property type="term" value="F:catalytic activity"/>
    <property type="evidence" value="ECO:0007669"/>
    <property type="project" value="InterPro"/>
</dbReference>